<comment type="caution">
    <text evidence="4">The sequence shown here is derived from an EMBL/GenBank/DDBJ whole genome shotgun (WGS) entry which is preliminary data.</text>
</comment>
<dbReference type="PIRSF" id="PIRSF029755">
    <property type="entry name" value="UCP029755"/>
    <property type="match status" value="1"/>
</dbReference>
<dbReference type="AlphaFoldDB" id="A0A261SDL7"/>
<dbReference type="NCBIfam" id="NF003969">
    <property type="entry name" value="PRK05463.1"/>
    <property type="match status" value="1"/>
</dbReference>
<evidence type="ECO:0000256" key="2">
    <source>
        <dbReference type="ARBA" id="ARBA00023239"/>
    </source>
</evidence>
<evidence type="ECO:0000256" key="1">
    <source>
        <dbReference type="ARBA" id="ARBA00007896"/>
    </source>
</evidence>
<gene>
    <name evidence="4" type="ORF">CAL29_12995</name>
</gene>
<dbReference type="InterPro" id="IPR038021">
    <property type="entry name" value="Putative_hydro-lyase"/>
</dbReference>
<dbReference type="Gene3D" id="3.40.1640.10">
    <property type="entry name" value="PSTPO5379-like"/>
    <property type="match status" value="1"/>
</dbReference>
<accession>A0A261SDL7</accession>
<dbReference type="GO" id="GO:0016829">
    <property type="term" value="F:lyase activity"/>
    <property type="evidence" value="ECO:0007669"/>
    <property type="project" value="UniProtKB-KW"/>
</dbReference>
<keyword evidence="2 3" id="KW-0456">Lyase</keyword>
<protein>
    <recommendedName>
        <fullName evidence="3">Putative hydro-lyase CAL29_12995</fullName>
        <ecNumber evidence="3">4.2.1.-</ecNumber>
    </recommendedName>
</protein>
<dbReference type="EMBL" id="NEVM01000002">
    <property type="protein sequence ID" value="OZI35062.1"/>
    <property type="molecule type" value="Genomic_DNA"/>
</dbReference>
<dbReference type="InterPro" id="IPR009906">
    <property type="entry name" value="D-Glu_cyclase"/>
</dbReference>
<dbReference type="PANTHER" id="PTHR32022">
    <property type="entry name" value="D-GLUTAMATE CYCLASE, MITOCHONDRIAL"/>
    <property type="match status" value="1"/>
</dbReference>
<dbReference type="FunFam" id="3.30.2040.10:FF:000001">
    <property type="entry name" value="D-glutamate cyclase, mitochondrial"/>
    <property type="match status" value="1"/>
</dbReference>
<comment type="similarity">
    <text evidence="1 3">Belongs to the D-glutamate cyclase family.</text>
</comment>
<name>A0A261SDL7_9BORD</name>
<sequence>MRVKLRLNQAQGERFMLSPASVSSTAHPASYQARLDARNGVATGPTANVAPGHVQANLAILPKAMADEFLRFCLRNPKPCPILAVSEPGDPSLPELGVDIDIRTDIPRYRVWKDGVLVDEPTDVRGVWRDDLVSFLIGCSFSFEEAMLDNGLPVRHIEQGCNVPMYRTSIPTQSAGRFHGPLVVSMRPLKPADAIRAIQVTSRFPSVHGAPVHFGDPAAIGIQDIARPDYGDAVEIRPGEVPVFWACGVTPQSVVAAVKPEFCITHAPGHMLVTDLVNSRVAAL</sequence>
<evidence type="ECO:0000313" key="4">
    <source>
        <dbReference type="EMBL" id="OZI35062.1"/>
    </source>
</evidence>
<dbReference type="HAMAP" id="MF_01830">
    <property type="entry name" value="Hydro_lyase"/>
    <property type="match status" value="1"/>
</dbReference>
<dbReference type="EC" id="4.2.1.-" evidence="3"/>
<dbReference type="SUPFAM" id="SSF160920">
    <property type="entry name" value="PSTPO5379-like"/>
    <property type="match status" value="1"/>
</dbReference>
<dbReference type="Proteomes" id="UP000216020">
    <property type="component" value="Unassembled WGS sequence"/>
</dbReference>
<reference evidence="5" key="1">
    <citation type="submission" date="2017-05" db="EMBL/GenBank/DDBJ databases">
        <title>Complete and WGS of Bordetella genogroups.</title>
        <authorList>
            <person name="Spilker T."/>
            <person name="Lipuma J."/>
        </authorList>
    </citation>
    <scope>NUCLEOTIDE SEQUENCE [LARGE SCALE GENOMIC DNA]</scope>
    <source>
        <strain evidence="5">AU16122</strain>
    </source>
</reference>
<keyword evidence="5" id="KW-1185">Reference proteome</keyword>
<dbReference type="Pfam" id="PF07286">
    <property type="entry name" value="D-Glu_cyclase"/>
    <property type="match status" value="1"/>
</dbReference>
<dbReference type="InterPro" id="IPR016938">
    <property type="entry name" value="UPF0317"/>
</dbReference>
<dbReference type="Gene3D" id="3.30.2040.10">
    <property type="entry name" value="PSTPO5379-like domain"/>
    <property type="match status" value="1"/>
</dbReference>
<evidence type="ECO:0000256" key="3">
    <source>
        <dbReference type="HAMAP-Rule" id="MF_01830"/>
    </source>
</evidence>
<organism evidence="4 5">
    <name type="scientific">Bordetella genomosp. 10</name>
    <dbReference type="NCBI Taxonomy" id="1416804"/>
    <lineage>
        <taxon>Bacteria</taxon>
        <taxon>Pseudomonadati</taxon>
        <taxon>Pseudomonadota</taxon>
        <taxon>Betaproteobacteria</taxon>
        <taxon>Burkholderiales</taxon>
        <taxon>Alcaligenaceae</taxon>
        <taxon>Bordetella</taxon>
    </lineage>
</organism>
<proteinExistence type="inferred from homology"/>
<evidence type="ECO:0000313" key="5">
    <source>
        <dbReference type="Proteomes" id="UP000216020"/>
    </source>
</evidence>
<dbReference type="PANTHER" id="PTHR32022:SF10">
    <property type="entry name" value="D-GLUTAMATE CYCLASE, MITOCHONDRIAL"/>
    <property type="match status" value="1"/>
</dbReference>